<sequence length="53" mass="5973">MKKAVSTPPTGIRFDSNIKELLKIAAKREGRSVNSEVIKRIERSLKEDGYIKA</sequence>
<evidence type="ECO:0000259" key="1">
    <source>
        <dbReference type="Pfam" id="PF03869"/>
    </source>
</evidence>
<reference evidence="2" key="1">
    <citation type="journal article" date="2021" name="Proc. Natl. Acad. Sci. U.S.A.">
        <title>A Catalog of Tens of Thousands of Viruses from Human Metagenomes Reveals Hidden Associations with Chronic Diseases.</title>
        <authorList>
            <person name="Tisza M.J."/>
            <person name="Buck C.B."/>
        </authorList>
    </citation>
    <scope>NUCLEOTIDE SEQUENCE</scope>
    <source>
        <strain evidence="2">CtUyy2</strain>
    </source>
</reference>
<dbReference type="GO" id="GO:0003677">
    <property type="term" value="F:DNA binding"/>
    <property type="evidence" value="ECO:0007669"/>
    <property type="project" value="InterPro"/>
</dbReference>
<dbReference type="EMBL" id="BK015878">
    <property type="protein sequence ID" value="DAD71244.1"/>
    <property type="molecule type" value="Genomic_DNA"/>
</dbReference>
<dbReference type="InterPro" id="IPR013321">
    <property type="entry name" value="Arc_rbn_hlx_hlx"/>
</dbReference>
<dbReference type="SUPFAM" id="SSF47598">
    <property type="entry name" value="Ribbon-helix-helix"/>
    <property type="match status" value="1"/>
</dbReference>
<accession>A0A8S5LMC7</accession>
<evidence type="ECO:0000313" key="2">
    <source>
        <dbReference type="EMBL" id="DAD71244.1"/>
    </source>
</evidence>
<dbReference type="InterPro" id="IPR010985">
    <property type="entry name" value="Ribbon_hlx_hlx"/>
</dbReference>
<dbReference type="GO" id="GO:0006355">
    <property type="term" value="P:regulation of DNA-templated transcription"/>
    <property type="evidence" value="ECO:0007669"/>
    <property type="project" value="InterPro"/>
</dbReference>
<dbReference type="Pfam" id="PF03869">
    <property type="entry name" value="Arc"/>
    <property type="match status" value="1"/>
</dbReference>
<dbReference type="Gene3D" id="1.10.1220.10">
    <property type="entry name" value="Met repressor-like"/>
    <property type="match status" value="1"/>
</dbReference>
<proteinExistence type="predicted"/>
<feature type="domain" description="Arc-like DNA binding" evidence="1">
    <location>
        <begin position="12"/>
        <end position="52"/>
    </location>
</feature>
<name>A0A8S5LMC7_9CAUD</name>
<dbReference type="InterPro" id="IPR005569">
    <property type="entry name" value="Arc_DNA-bd_dom"/>
</dbReference>
<protein>
    <submittedName>
        <fullName evidence="2">Repressor</fullName>
    </submittedName>
</protein>
<organism evidence="2">
    <name type="scientific">Siphoviridae sp. ctUyy2</name>
    <dbReference type="NCBI Taxonomy" id="2827574"/>
    <lineage>
        <taxon>Viruses</taxon>
        <taxon>Duplodnaviria</taxon>
        <taxon>Heunggongvirae</taxon>
        <taxon>Uroviricota</taxon>
        <taxon>Caudoviricetes</taxon>
    </lineage>
</organism>